<keyword evidence="2" id="KW-1185">Reference proteome</keyword>
<evidence type="ECO:0000313" key="1">
    <source>
        <dbReference type="EMBL" id="KAL1608595.1"/>
    </source>
</evidence>
<proteinExistence type="predicted"/>
<reference evidence="1 2" key="1">
    <citation type="submission" date="2024-02" db="EMBL/GenBank/DDBJ databases">
        <title>De novo assembly and annotation of 12 fungi associated with fruit tree decline syndrome in Ontario, Canada.</title>
        <authorList>
            <person name="Sulman M."/>
            <person name="Ellouze W."/>
            <person name="Ilyukhin E."/>
        </authorList>
    </citation>
    <scope>NUCLEOTIDE SEQUENCE [LARGE SCALE GENOMIC DNA]</scope>
    <source>
        <strain evidence="1 2">M42-189</strain>
    </source>
</reference>
<sequence>MLGQGIPSEPATVGLAVELLMGQATITPQATFNAPVPQPLQPSETILSGLTFMHPLEQFGNPDLIAVIAYQTQNDTSDGTVYLVQNSFVDLSSLVTGNKTLLWTPPDNSKAWRIFSFWEAYTNQRSCDGGPNATTVLGNGSWTVDHFSKRGASRTTEFWEQYILSDRRVAELLHDVGNYGM</sequence>
<protein>
    <submittedName>
        <fullName evidence="1">Uncharacterized protein</fullName>
    </submittedName>
</protein>
<organism evidence="1 2">
    <name type="scientific">Paraconiothyrium brasiliense</name>
    <dbReference type="NCBI Taxonomy" id="300254"/>
    <lineage>
        <taxon>Eukaryota</taxon>
        <taxon>Fungi</taxon>
        <taxon>Dikarya</taxon>
        <taxon>Ascomycota</taxon>
        <taxon>Pezizomycotina</taxon>
        <taxon>Dothideomycetes</taxon>
        <taxon>Pleosporomycetidae</taxon>
        <taxon>Pleosporales</taxon>
        <taxon>Massarineae</taxon>
        <taxon>Didymosphaeriaceae</taxon>
        <taxon>Paraconiothyrium</taxon>
    </lineage>
</organism>
<accession>A0ABR3RW17</accession>
<evidence type="ECO:0000313" key="2">
    <source>
        <dbReference type="Proteomes" id="UP001521785"/>
    </source>
</evidence>
<dbReference type="EMBL" id="JAKJXO020000003">
    <property type="protein sequence ID" value="KAL1608595.1"/>
    <property type="molecule type" value="Genomic_DNA"/>
</dbReference>
<comment type="caution">
    <text evidence="1">The sequence shown here is derived from an EMBL/GenBank/DDBJ whole genome shotgun (WGS) entry which is preliminary data.</text>
</comment>
<gene>
    <name evidence="1" type="ORF">SLS60_003539</name>
</gene>
<name>A0ABR3RW17_9PLEO</name>
<dbReference type="Proteomes" id="UP001521785">
    <property type="component" value="Unassembled WGS sequence"/>
</dbReference>